<accession>A0A9Q9B1F0</accession>
<organism evidence="2 3">
    <name type="scientific">Septoria linicola</name>
    <dbReference type="NCBI Taxonomy" id="215465"/>
    <lineage>
        <taxon>Eukaryota</taxon>
        <taxon>Fungi</taxon>
        <taxon>Dikarya</taxon>
        <taxon>Ascomycota</taxon>
        <taxon>Pezizomycotina</taxon>
        <taxon>Dothideomycetes</taxon>
        <taxon>Dothideomycetidae</taxon>
        <taxon>Mycosphaerellales</taxon>
        <taxon>Mycosphaerellaceae</taxon>
        <taxon>Septoria</taxon>
    </lineage>
</organism>
<feature type="region of interest" description="Disordered" evidence="1">
    <location>
        <begin position="243"/>
        <end position="288"/>
    </location>
</feature>
<dbReference type="AlphaFoldDB" id="A0A9Q9B1F0"/>
<evidence type="ECO:0000256" key="1">
    <source>
        <dbReference type="SAM" id="MobiDB-lite"/>
    </source>
</evidence>
<name>A0A9Q9B1F0_9PEZI</name>
<keyword evidence="3" id="KW-1185">Reference proteome</keyword>
<evidence type="ECO:0000313" key="3">
    <source>
        <dbReference type="Proteomes" id="UP001056384"/>
    </source>
</evidence>
<dbReference type="EMBL" id="CP099426">
    <property type="protein sequence ID" value="USW57143.1"/>
    <property type="molecule type" value="Genomic_DNA"/>
</dbReference>
<evidence type="ECO:0000313" key="2">
    <source>
        <dbReference type="EMBL" id="USW57143.1"/>
    </source>
</evidence>
<feature type="compositionally biased region" description="Polar residues" evidence="1">
    <location>
        <begin position="275"/>
        <end position="288"/>
    </location>
</feature>
<protein>
    <submittedName>
        <fullName evidence="2">Uncharacterized protein</fullName>
    </submittedName>
</protein>
<gene>
    <name evidence="2" type="ORF">Slin15195_G104620</name>
</gene>
<sequence>MHKPDVKYKPVQGAVHWSRQEAKFVIAAPVPEYVVVAPQCAALQVIWNALPLTVTMASLAAGQAVGPGFTGLLDADCPAILLVLVVAAAEEEVESRSGRDAIGGGGEMITCEADTLTPADTDMASDADVDGESPAGIEAVTESTLCRVDSFDKVETKAADGSDTVGNKVGDAAAKDEATFGVPDALSLTEADRANEAETASEGLPGAAAAPETALCPRLVLAAGGKEIAGRLGRDGDKVATGRLNELSARSPDTLAAAEVESSKDAETAGERSPDTASNGDGTFSGSDVLTSAAVSEVTEASGRIDDNSTVDKVNEAVVCSSKRVSASAGEAFVDNDTAGKSVATAEIEGVRTTGGPETLASAEIENANDADTWNEGPDIDASILLSDCAVLETSTRFKAGDSAT</sequence>
<dbReference type="Proteomes" id="UP001056384">
    <property type="component" value="Chromosome 9"/>
</dbReference>
<feature type="compositionally biased region" description="Basic and acidic residues" evidence="1">
    <location>
        <begin position="261"/>
        <end position="274"/>
    </location>
</feature>
<reference evidence="2" key="1">
    <citation type="submission" date="2022-06" db="EMBL/GenBank/DDBJ databases">
        <title>Complete genome sequences of two strains of the flax pathogen Septoria linicola.</title>
        <authorList>
            <person name="Lapalu N."/>
            <person name="Simon A."/>
            <person name="Demenou B."/>
            <person name="Paumier D."/>
            <person name="Guillot M.-P."/>
            <person name="Gout L."/>
            <person name="Valade R."/>
        </authorList>
    </citation>
    <scope>NUCLEOTIDE SEQUENCE</scope>
    <source>
        <strain evidence="2">SE15195</strain>
    </source>
</reference>
<proteinExistence type="predicted"/>